<dbReference type="EMBL" id="JARKIE010000247">
    <property type="protein sequence ID" value="KAJ7661760.1"/>
    <property type="molecule type" value="Genomic_DNA"/>
</dbReference>
<comment type="caution">
    <text evidence="1">The sequence shown here is derived from an EMBL/GenBank/DDBJ whole genome shotgun (WGS) entry which is preliminary data.</text>
</comment>
<accession>A0AAD7CSZ9</accession>
<gene>
    <name evidence="1" type="ORF">B0H17DRAFT_1212157</name>
</gene>
<dbReference type="AlphaFoldDB" id="A0AAD7CSZ9"/>
<reference evidence="1" key="1">
    <citation type="submission" date="2023-03" db="EMBL/GenBank/DDBJ databases">
        <title>Massive genome expansion in bonnet fungi (Mycena s.s.) driven by repeated elements and novel gene families across ecological guilds.</title>
        <authorList>
            <consortium name="Lawrence Berkeley National Laboratory"/>
            <person name="Harder C.B."/>
            <person name="Miyauchi S."/>
            <person name="Viragh M."/>
            <person name="Kuo A."/>
            <person name="Thoen E."/>
            <person name="Andreopoulos B."/>
            <person name="Lu D."/>
            <person name="Skrede I."/>
            <person name="Drula E."/>
            <person name="Henrissat B."/>
            <person name="Morin E."/>
            <person name="Kohler A."/>
            <person name="Barry K."/>
            <person name="LaButti K."/>
            <person name="Morin E."/>
            <person name="Salamov A."/>
            <person name="Lipzen A."/>
            <person name="Mereny Z."/>
            <person name="Hegedus B."/>
            <person name="Baldrian P."/>
            <person name="Stursova M."/>
            <person name="Weitz H."/>
            <person name="Taylor A."/>
            <person name="Grigoriev I.V."/>
            <person name="Nagy L.G."/>
            <person name="Martin F."/>
            <person name="Kauserud H."/>
        </authorList>
    </citation>
    <scope>NUCLEOTIDE SEQUENCE</scope>
    <source>
        <strain evidence="1">CBHHK067</strain>
    </source>
</reference>
<keyword evidence="2" id="KW-1185">Reference proteome</keyword>
<evidence type="ECO:0000313" key="2">
    <source>
        <dbReference type="Proteomes" id="UP001221757"/>
    </source>
</evidence>
<organism evidence="1 2">
    <name type="scientific">Mycena rosella</name>
    <name type="common">Pink bonnet</name>
    <name type="synonym">Agaricus rosellus</name>
    <dbReference type="NCBI Taxonomy" id="1033263"/>
    <lineage>
        <taxon>Eukaryota</taxon>
        <taxon>Fungi</taxon>
        <taxon>Dikarya</taxon>
        <taxon>Basidiomycota</taxon>
        <taxon>Agaricomycotina</taxon>
        <taxon>Agaricomycetes</taxon>
        <taxon>Agaricomycetidae</taxon>
        <taxon>Agaricales</taxon>
        <taxon>Marasmiineae</taxon>
        <taxon>Mycenaceae</taxon>
        <taxon>Mycena</taxon>
    </lineage>
</organism>
<proteinExistence type="predicted"/>
<protein>
    <submittedName>
        <fullName evidence="1">Uncharacterized protein</fullName>
    </submittedName>
</protein>
<dbReference type="Proteomes" id="UP001221757">
    <property type="component" value="Unassembled WGS sequence"/>
</dbReference>
<sequence>MVGISFDNDTIAEMACAWRRIEVLNLSSYCPHLSRLCITFDGTIIPDTATAPCIPQESLKHLEVEHSAISTPISVARFLSAIFPALETIDTIREFEDNEDPDTLA</sequence>
<evidence type="ECO:0000313" key="1">
    <source>
        <dbReference type="EMBL" id="KAJ7661760.1"/>
    </source>
</evidence>
<name>A0AAD7CSZ9_MYCRO</name>